<protein>
    <submittedName>
        <fullName evidence="2">Uncharacterized protein</fullName>
    </submittedName>
</protein>
<feature type="non-terminal residue" evidence="2">
    <location>
        <position position="74"/>
    </location>
</feature>
<organism evidence="2">
    <name type="scientific">Arion vulgaris</name>
    <dbReference type="NCBI Taxonomy" id="1028688"/>
    <lineage>
        <taxon>Eukaryota</taxon>
        <taxon>Metazoa</taxon>
        <taxon>Spiralia</taxon>
        <taxon>Lophotrochozoa</taxon>
        <taxon>Mollusca</taxon>
        <taxon>Gastropoda</taxon>
        <taxon>Heterobranchia</taxon>
        <taxon>Euthyneura</taxon>
        <taxon>Panpulmonata</taxon>
        <taxon>Eupulmonata</taxon>
        <taxon>Stylommatophora</taxon>
        <taxon>Helicina</taxon>
        <taxon>Arionoidea</taxon>
        <taxon>Arionidae</taxon>
        <taxon>Arion</taxon>
    </lineage>
</organism>
<reference evidence="2" key="1">
    <citation type="submission" date="2014-12" db="EMBL/GenBank/DDBJ databases">
        <title>Insight into the proteome of Arion vulgaris.</title>
        <authorList>
            <person name="Aradska J."/>
            <person name="Bulat T."/>
            <person name="Smidak R."/>
            <person name="Sarate P."/>
            <person name="Gangsoo J."/>
            <person name="Sialana F."/>
            <person name="Bilban M."/>
            <person name="Lubec G."/>
        </authorList>
    </citation>
    <scope>NUCLEOTIDE SEQUENCE</scope>
    <source>
        <tissue evidence="2">Skin</tissue>
    </source>
</reference>
<dbReference type="AlphaFoldDB" id="A0A0B7BQ80"/>
<dbReference type="EMBL" id="HACG01047631">
    <property type="protein sequence ID" value="CEK94496.1"/>
    <property type="molecule type" value="Transcribed_RNA"/>
</dbReference>
<proteinExistence type="predicted"/>
<accession>A0A0B7BQ80</accession>
<name>A0A0B7BQ80_9EUPU</name>
<evidence type="ECO:0000256" key="1">
    <source>
        <dbReference type="SAM" id="MobiDB-lite"/>
    </source>
</evidence>
<feature type="region of interest" description="Disordered" evidence="1">
    <location>
        <begin position="1"/>
        <end position="29"/>
    </location>
</feature>
<gene>
    <name evidence="2" type="primary">ORF201113</name>
</gene>
<feature type="region of interest" description="Disordered" evidence="1">
    <location>
        <begin position="43"/>
        <end position="74"/>
    </location>
</feature>
<feature type="compositionally biased region" description="Basic residues" evidence="1">
    <location>
        <begin position="1"/>
        <end position="15"/>
    </location>
</feature>
<sequence>RSKKKKGSKPYKSRKLKDDEKETETEMGGKYQEIDKLQLERVQSKGKGQGMLEIPYSQRSMRTRNPMMMINHTH</sequence>
<feature type="non-terminal residue" evidence="2">
    <location>
        <position position="1"/>
    </location>
</feature>
<evidence type="ECO:0000313" key="2">
    <source>
        <dbReference type="EMBL" id="CEK94496.1"/>
    </source>
</evidence>